<dbReference type="EMBL" id="LAZR01004436">
    <property type="protein sequence ID" value="KKN08594.1"/>
    <property type="molecule type" value="Genomic_DNA"/>
</dbReference>
<organism evidence="1">
    <name type="scientific">marine sediment metagenome</name>
    <dbReference type="NCBI Taxonomy" id="412755"/>
    <lineage>
        <taxon>unclassified sequences</taxon>
        <taxon>metagenomes</taxon>
        <taxon>ecological metagenomes</taxon>
    </lineage>
</organism>
<name>A0A0F9MS81_9ZZZZ</name>
<evidence type="ECO:0000313" key="1">
    <source>
        <dbReference type="EMBL" id="KKN08594.1"/>
    </source>
</evidence>
<proteinExistence type="predicted"/>
<reference evidence="1" key="1">
    <citation type="journal article" date="2015" name="Nature">
        <title>Complex archaea that bridge the gap between prokaryotes and eukaryotes.</title>
        <authorList>
            <person name="Spang A."/>
            <person name="Saw J.H."/>
            <person name="Jorgensen S.L."/>
            <person name="Zaremba-Niedzwiedzka K."/>
            <person name="Martijn J."/>
            <person name="Lind A.E."/>
            <person name="van Eijk R."/>
            <person name="Schleper C."/>
            <person name="Guy L."/>
            <person name="Ettema T.J."/>
        </authorList>
    </citation>
    <scope>NUCLEOTIDE SEQUENCE</scope>
</reference>
<gene>
    <name evidence="1" type="ORF">LCGC14_1055090</name>
</gene>
<accession>A0A0F9MS81</accession>
<comment type="caution">
    <text evidence="1">The sequence shown here is derived from an EMBL/GenBank/DDBJ whole genome shotgun (WGS) entry which is preliminary data.</text>
</comment>
<dbReference type="AlphaFoldDB" id="A0A0F9MS81"/>
<sequence length="62" mass="7161">MYSFSEFTFTDEKSYRLYYKEQRNKEDWSAVFAGARTTIGCRTNGAISANRARQGYRCAASQ</sequence>
<protein>
    <submittedName>
        <fullName evidence="1">Uncharacterized protein</fullName>
    </submittedName>
</protein>